<proteinExistence type="predicted"/>
<gene>
    <name evidence="1" type="ORF">EFB08_05220</name>
</gene>
<dbReference type="AlphaFoldDB" id="A0A3M9N0J0"/>
<evidence type="ECO:0000313" key="2">
    <source>
        <dbReference type="Proteomes" id="UP000272117"/>
    </source>
</evidence>
<dbReference type="Proteomes" id="UP000272117">
    <property type="component" value="Unassembled WGS sequence"/>
</dbReference>
<accession>A0A3M9N0J0</accession>
<sequence>MLLFSAIVLVLSLGTKVKDIVHPWAAAAKKTDLGPLPESCVKGWFGCSTLHDSETRSFQTNFFYFLCRK</sequence>
<comment type="caution">
    <text evidence="1">The sequence shown here is derived from an EMBL/GenBank/DDBJ whole genome shotgun (WGS) entry which is preliminary data.</text>
</comment>
<protein>
    <submittedName>
        <fullName evidence="1">Uncharacterized protein</fullName>
    </submittedName>
</protein>
<reference evidence="1 2" key="1">
    <citation type="submission" date="2018-11" db="EMBL/GenBank/DDBJ databases">
        <title>Rufibacter latericius sp. nov., isolated from water in Baiyang Lake.</title>
        <authorList>
            <person name="Yang Y."/>
        </authorList>
    </citation>
    <scope>NUCLEOTIDE SEQUENCE [LARGE SCALE GENOMIC DNA]</scope>
    <source>
        <strain evidence="1 2">R-22-1c-1</strain>
    </source>
</reference>
<name>A0A3M9N0J0_9BACT</name>
<dbReference type="EMBL" id="RJJD01000002">
    <property type="protein sequence ID" value="RNI30653.1"/>
    <property type="molecule type" value="Genomic_DNA"/>
</dbReference>
<evidence type="ECO:0000313" key="1">
    <source>
        <dbReference type="EMBL" id="RNI30653.1"/>
    </source>
</evidence>
<keyword evidence="2" id="KW-1185">Reference proteome</keyword>
<organism evidence="1 2">
    <name type="scientific">Rufibacter latericius</name>
    <dbReference type="NCBI Taxonomy" id="2487040"/>
    <lineage>
        <taxon>Bacteria</taxon>
        <taxon>Pseudomonadati</taxon>
        <taxon>Bacteroidota</taxon>
        <taxon>Cytophagia</taxon>
        <taxon>Cytophagales</taxon>
        <taxon>Hymenobacteraceae</taxon>
        <taxon>Rufibacter</taxon>
    </lineage>
</organism>